<dbReference type="PRINTS" id="PR00255">
    <property type="entry name" value="NATPEPTIDER"/>
</dbReference>
<dbReference type="GO" id="GO:0004383">
    <property type="term" value="F:guanylate cyclase activity"/>
    <property type="evidence" value="ECO:0007669"/>
    <property type="project" value="TreeGrafter"/>
</dbReference>
<dbReference type="GO" id="GO:0007168">
    <property type="term" value="P:receptor guanylyl cyclase signaling pathway"/>
    <property type="evidence" value="ECO:0007669"/>
    <property type="project" value="TreeGrafter"/>
</dbReference>
<evidence type="ECO:0000313" key="14">
    <source>
        <dbReference type="Proteomes" id="UP000499080"/>
    </source>
</evidence>
<feature type="transmembrane region" description="Helical" evidence="10">
    <location>
        <begin position="132"/>
        <end position="151"/>
    </location>
</feature>
<dbReference type="InterPro" id="IPR001170">
    <property type="entry name" value="ANPR/GUC"/>
</dbReference>
<proteinExistence type="predicted"/>
<evidence type="ECO:0000256" key="6">
    <source>
        <dbReference type="ARBA" id="ARBA00023136"/>
    </source>
</evidence>
<evidence type="ECO:0000313" key="13">
    <source>
        <dbReference type="EMBL" id="GBO44908.1"/>
    </source>
</evidence>
<dbReference type="Pfam" id="PF01094">
    <property type="entry name" value="ANF_receptor"/>
    <property type="match status" value="1"/>
</dbReference>
<evidence type="ECO:0000256" key="5">
    <source>
        <dbReference type="ARBA" id="ARBA00022989"/>
    </source>
</evidence>
<dbReference type="GO" id="GO:0005886">
    <property type="term" value="C:plasma membrane"/>
    <property type="evidence" value="ECO:0007669"/>
    <property type="project" value="TreeGrafter"/>
</dbReference>
<name>A0A4Y2X6T9_ARAVE</name>
<dbReference type="PANTHER" id="PTHR11920">
    <property type="entry name" value="GUANYLYL CYCLASE"/>
    <property type="match status" value="1"/>
</dbReference>
<dbReference type="GO" id="GO:0004016">
    <property type="term" value="F:adenylate cyclase activity"/>
    <property type="evidence" value="ECO:0007669"/>
    <property type="project" value="TreeGrafter"/>
</dbReference>
<organism evidence="13 14">
    <name type="scientific">Araneus ventricosus</name>
    <name type="common">Orbweaver spider</name>
    <name type="synonym">Epeira ventricosa</name>
    <dbReference type="NCBI Taxonomy" id="182803"/>
    <lineage>
        <taxon>Eukaryota</taxon>
        <taxon>Metazoa</taxon>
        <taxon>Ecdysozoa</taxon>
        <taxon>Arthropoda</taxon>
        <taxon>Chelicerata</taxon>
        <taxon>Arachnida</taxon>
        <taxon>Araneae</taxon>
        <taxon>Araneomorphae</taxon>
        <taxon>Entelegynae</taxon>
        <taxon>Araneoidea</taxon>
        <taxon>Araneidae</taxon>
        <taxon>Araneus</taxon>
    </lineage>
</organism>
<comment type="caution">
    <text evidence="13">The sequence shown here is derived from an EMBL/GenBank/DDBJ whole genome shotgun (WGS) entry which is preliminary data.</text>
</comment>
<reference evidence="13 14" key="1">
    <citation type="journal article" date="2019" name="Sci. Rep.">
        <title>Orb-weaving spider Araneus ventricosus genome elucidates the spidroin gene catalogue.</title>
        <authorList>
            <person name="Kono N."/>
            <person name="Nakamura H."/>
            <person name="Ohtoshi R."/>
            <person name="Moran D.A.P."/>
            <person name="Shinohara A."/>
            <person name="Yoshida Y."/>
            <person name="Fujiwara M."/>
            <person name="Mori M."/>
            <person name="Tomita M."/>
            <person name="Arakawa K."/>
        </authorList>
    </citation>
    <scope>NUCLEOTIDE SEQUENCE [LARGE SCALE GENOMIC DNA]</scope>
</reference>
<evidence type="ECO:0000256" key="10">
    <source>
        <dbReference type="SAM" id="Phobius"/>
    </source>
</evidence>
<dbReference type="SUPFAM" id="SSF53822">
    <property type="entry name" value="Periplasmic binding protein-like I"/>
    <property type="match status" value="1"/>
</dbReference>
<feature type="non-terminal residue" evidence="13">
    <location>
        <position position="1"/>
    </location>
</feature>
<comment type="subcellular location">
    <subcellularLocation>
        <location evidence="1">Membrane</location>
        <topology evidence="1">Single-pass type I membrane protein</topology>
    </subcellularLocation>
</comment>
<evidence type="ECO:0000256" key="3">
    <source>
        <dbReference type="ARBA" id="ARBA00022729"/>
    </source>
</evidence>
<dbReference type="OrthoDB" id="6510100at2759"/>
<keyword evidence="2 10" id="KW-0812">Transmembrane</keyword>
<dbReference type="EMBL" id="BGPR01071538">
    <property type="protein sequence ID" value="GBO44708.1"/>
    <property type="molecule type" value="Genomic_DNA"/>
</dbReference>
<dbReference type="GO" id="GO:0001653">
    <property type="term" value="F:peptide receptor activity"/>
    <property type="evidence" value="ECO:0007669"/>
    <property type="project" value="TreeGrafter"/>
</dbReference>
<keyword evidence="3" id="KW-0732">Signal</keyword>
<evidence type="ECO:0000256" key="9">
    <source>
        <dbReference type="ARBA" id="ARBA00023239"/>
    </source>
</evidence>
<sequence>INPIVGSFYDCVLLYAYSLNKTLSEGGNPKNGRALARQIWNSTFPGGLTGDISINENGDREADYTLNDLDPETGIMTPIATFFGSRQMYDKLDDHEIHWPGNVGPPLDVPICGFTGNAPECMPIAMISALNIILPVLVAVSVVGSLIGVFAY</sequence>
<keyword evidence="4" id="KW-0547">Nucleotide-binding</keyword>
<evidence type="ECO:0000313" key="12">
    <source>
        <dbReference type="EMBL" id="GBO44708.1"/>
    </source>
</evidence>
<dbReference type="GO" id="GO:0000166">
    <property type="term" value="F:nucleotide binding"/>
    <property type="evidence" value="ECO:0007669"/>
    <property type="project" value="UniProtKB-KW"/>
</dbReference>
<keyword evidence="5 10" id="KW-1133">Transmembrane helix</keyword>
<evidence type="ECO:0000256" key="7">
    <source>
        <dbReference type="ARBA" id="ARBA00023170"/>
    </source>
</evidence>
<dbReference type="PANTHER" id="PTHR11920:SF335">
    <property type="entry name" value="GUANYLATE CYCLASE"/>
    <property type="match status" value="1"/>
</dbReference>
<dbReference type="Gene3D" id="3.40.50.2300">
    <property type="match status" value="2"/>
</dbReference>
<dbReference type="AlphaFoldDB" id="A0A4Y2X6T9"/>
<keyword evidence="9" id="KW-0456">Lyase</keyword>
<evidence type="ECO:0000256" key="4">
    <source>
        <dbReference type="ARBA" id="ARBA00022741"/>
    </source>
</evidence>
<dbReference type="EMBL" id="BGPR01071834">
    <property type="protein sequence ID" value="GBO44908.1"/>
    <property type="molecule type" value="Genomic_DNA"/>
</dbReference>
<evidence type="ECO:0000256" key="1">
    <source>
        <dbReference type="ARBA" id="ARBA00004479"/>
    </source>
</evidence>
<accession>A0A4Y2X6T9</accession>
<keyword evidence="8" id="KW-0325">Glycoprotein</keyword>
<feature type="domain" description="Receptor ligand binding region" evidence="11">
    <location>
        <begin position="2"/>
        <end position="70"/>
    </location>
</feature>
<keyword evidence="14" id="KW-1185">Reference proteome</keyword>
<evidence type="ECO:0000256" key="2">
    <source>
        <dbReference type="ARBA" id="ARBA00022692"/>
    </source>
</evidence>
<dbReference type="InterPro" id="IPR050401">
    <property type="entry name" value="Cyclic_nucleotide_synthase"/>
</dbReference>
<evidence type="ECO:0000259" key="11">
    <source>
        <dbReference type="Pfam" id="PF01094"/>
    </source>
</evidence>
<feature type="non-terminal residue" evidence="13">
    <location>
        <position position="152"/>
    </location>
</feature>
<dbReference type="InterPro" id="IPR028082">
    <property type="entry name" value="Peripla_BP_I"/>
</dbReference>
<keyword evidence="6 10" id="KW-0472">Membrane</keyword>
<dbReference type="InterPro" id="IPR001828">
    <property type="entry name" value="ANF_lig-bd_rcpt"/>
</dbReference>
<dbReference type="Proteomes" id="UP000499080">
    <property type="component" value="Unassembled WGS sequence"/>
</dbReference>
<protein>
    <submittedName>
        <fullName evidence="13">Atrial natriuretic peptide receptor 1</fullName>
    </submittedName>
</protein>
<evidence type="ECO:0000256" key="8">
    <source>
        <dbReference type="ARBA" id="ARBA00023180"/>
    </source>
</evidence>
<keyword evidence="7 13" id="KW-0675">Receptor</keyword>
<gene>
    <name evidence="13" type="primary">Npr1_13</name>
    <name evidence="12" type="synonym">Npr1_7</name>
    <name evidence="12" type="ORF">AVEN_103308_1</name>
    <name evidence="13" type="ORF">AVEN_204431_1</name>
</gene>